<comment type="caution">
    <text evidence="1">The sequence shown here is derived from an EMBL/GenBank/DDBJ whole genome shotgun (WGS) entry which is preliminary data.</text>
</comment>
<accession>A0A0D6PVR8</accession>
<dbReference type="RefSeq" id="WP_235450252.1">
    <property type="nucleotide sequence ID" value="NZ_BANI01000021.1"/>
</dbReference>
<dbReference type="EMBL" id="BANI01000021">
    <property type="protein sequence ID" value="GAN95417.1"/>
    <property type="molecule type" value="Genomic_DNA"/>
</dbReference>
<dbReference type="AlphaFoldDB" id="A0A0D6PVR8"/>
<name>A0A0D6PVR8_KOMEU</name>
<protein>
    <submittedName>
        <fullName evidence="1">Uncharacterized protein</fullName>
    </submittedName>
</protein>
<evidence type="ECO:0000313" key="1">
    <source>
        <dbReference type="EMBL" id="GAN95417.1"/>
    </source>
</evidence>
<dbReference type="Proteomes" id="UP000032675">
    <property type="component" value="Unassembled WGS sequence"/>
</dbReference>
<reference evidence="1 2" key="1">
    <citation type="submission" date="2012-11" db="EMBL/GenBank/DDBJ databases">
        <title>Whole genome sequence of Gluconacetobacter europaeus NBRC3261.</title>
        <authorList>
            <person name="Azuma Y."/>
            <person name="Higashiura N."/>
            <person name="Hirakawa H."/>
            <person name="Matsushita K."/>
        </authorList>
    </citation>
    <scope>NUCLEOTIDE SEQUENCE [LARGE SCALE GENOMIC DNA]</scope>
    <source>
        <strain evidence="1 2">NBRC 3261</strain>
    </source>
</reference>
<evidence type="ECO:0000313" key="2">
    <source>
        <dbReference type="Proteomes" id="UP000032675"/>
    </source>
</evidence>
<sequence>MGRTAPVIAAAPVAADMPNTLVIDFDIPGPIVNDRDMFWDPIHYRLMTADRIMKDIITAFHDRAHQSADYTVISGP</sequence>
<gene>
    <name evidence="1" type="ORF">Geu3261_0021_024</name>
</gene>
<organism evidence="1 2">
    <name type="scientific">Komagataeibacter europaeus NBRC 3261</name>
    <dbReference type="NCBI Taxonomy" id="1234669"/>
    <lineage>
        <taxon>Bacteria</taxon>
        <taxon>Pseudomonadati</taxon>
        <taxon>Pseudomonadota</taxon>
        <taxon>Alphaproteobacteria</taxon>
        <taxon>Acetobacterales</taxon>
        <taxon>Acetobacteraceae</taxon>
        <taxon>Komagataeibacter</taxon>
    </lineage>
</organism>
<proteinExistence type="predicted"/>